<reference evidence="1" key="1">
    <citation type="submission" date="2022-04" db="EMBL/GenBank/DDBJ databases">
        <title>Jade perch genome.</title>
        <authorList>
            <person name="Chao B."/>
        </authorList>
    </citation>
    <scope>NUCLEOTIDE SEQUENCE</scope>
    <source>
        <strain evidence="1">CB-2022</strain>
    </source>
</reference>
<keyword evidence="2" id="KW-1185">Reference proteome</keyword>
<proteinExistence type="predicted"/>
<accession>A0ACB8V730</accession>
<name>A0ACB8V730_9TELE</name>
<evidence type="ECO:0000313" key="2">
    <source>
        <dbReference type="Proteomes" id="UP000831701"/>
    </source>
</evidence>
<sequence>MHICGLLEVILQGSGSSSPVPPCTKEGAQNRLNALPFDPATNSDPLRFNNSNGPLVTECPFLENTAENGKKRKRTSLPPGTVQYYHGPKE</sequence>
<organism evidence="1 2">
    <name type="scientific">Scortum barcoo</name>
    <name type="common">barcoo grunter</name>
    <dbReference type="NCBI Taxonomy" id="214431"/>
    <lineage>
        <taxon>Eukaryota</taxon>
        <taxon>Metazoa</taxon>
        <taxon>Chordata</taxon>
        <taxon>Craniata</taxon>
        <taxon>Vertebrata</taxon>
        <taxon>Euteleostomi</taxon>
        <taxon>Actinopterygii</taxon>
        <taxon>Neopterygii</taxon>
        <taxon>Teleostei</taxon>
        <taxon>Neoteleostei</taxon>
        <taxon>Acanthomorphata</taxon>
        <taxon>Eupercaria</taxon>
        <taxon>Centrarchiformes</taxon>
        <taxon>Terapontoidei</taxon>
        <taxon>Terapontidae</taxon>
        <taxon>Scortum</taxon>
    </lineage>
</organism>
<gene>
    <name evidence="1" type="ORF">L3Q82_005694</name>
</gene>
<dbReference type="EMBL" id="CM041554">
    <property type="protein sequence ID" value="KAI3351135.1"/>
    <property type="molecule type" value="Genomic_DNA"/>
</dbReference>
<protein>
    <submittedName>
        <fullName evidence="1">Uncharacterized protein</fullName>
    </submittedName>
</protein>
<dbReference type="Proteomes" id="UP000831701">
    <property type="component" value="Chromosome 24"/>
</dbReference>
<comment type="caution">
    <text evidence="1">The sequence shown here is derived from an EMBL/GenBank/DDBJ whole genome shotgun (WGS) entry which is preliminary data.</text>
</comment>
<evidence type="ECO:0000313" key="1">
    <source>
        <dbReference type="EMBL" id="KAI3351135.1"/>
    </source>
</evidence>